<dbReference type="AlphaFoldDB" id="A0A179H689"/>
<gene>
    <name evidence="1" type="ORF">VFPBJ_03854</name>
</gene>
<reference evidence="1 2" key="1">
    <citation type="submission" date="2016-01" db="EMBL/GenBank/DDBJ databases">
        <title>Biosynthesis of antibiotic leucinostatins and their inhibition on Phytophthora in bio-control Purpureocillium lilacinum.</title>
        <authorList>
            <person name="Wang G."/>
            <person name="Liu Z."/>
            <person name="Lin R."/>
            <person name="Li E."/>
            <person name="Mao Z."/>
            <person name="Ling J."/>
            <person name="Yin W."/>
            <person name="Xie B."/>
        </authorList>
    </citation>
    <scope>NUCLEOTIDE SEQUENCE [LARGE SCALE GENOMIC DNA]</scope>
    <source>
        <strain evidence="1">PLBJ-1</strain>
    </source>
</reference>
<dbReference type="EMBL" id="LSBH01000002">
    <property type="protein sequence ID" value="OAQ85081.1"/>
    <property type="molecule type" value="Genomic_DNA"/>
</dbReference>
<organism evidence="1 2">
    <name type="scientific">Purpureocillium lilacinum</name>
    <name type="common">Paecilomyces lilacinus</name>
    <dbReference type="NCBI Taxonomy" id="33203"/>
    <lineage>
        <taxon>Eukaryota</taxon>
        <taxon>Fungi</taxon>
        <taxon>Dikarya</taxon>
        <taxon>Ascomycota</taxon>
        <taxon>Pezizomycotina</taxon>
        <taxon>Sordariomycetes</taxon>
        <taxon>Hypocreomycetidae</taxon>
        <taxon>Hypocreales</taxon>
        <taxon>Ophiocordycipitaceae</taxon>
        <taxon>Purpureocillium</taxon>
    </lineage>
</organism>
<comment type="caution">
    <text evidence="1">The sequence shown here is derived from an EMBL/GenBank/DDBJ whole genome shotgun (WGS) entry which is preliminary data.</text>
</comment>
<proteinExistence type="predicted"/>
<name>A0A179H689_PURLI</name>
<evidence type="ECO:0000313" key="2">
    <source>
        <dbReference type="Proteomes" id="UP000078240"/>
    </source>
</evidence>
<evidence type="ECO:0000313" key="1">
    <source>
        <dbReference type="EMBL" id="OAQ85081.1"/>
    </source>
</evidence>
<dbReference type="Proteomes" id="UP000078240">
    <property type="component" value="Unassembled WGS sequence"/>
</dbReference>
<protein>
    <submittedName>
        <fullName evidence="1">Uncharacterized protein</fullName>
    </submittedName>
</protein>
<accession>A0A179H689</accession>
<sequence length="112" mass="12224">MPRPKKTRRLVARGPGALSGWMFSVRFISYAGVRLPHGRSCSVEPSTADADQSSRDVVQLQQAMDLVCIFMYQASFSESISLGESSAAWNDVLYRTWPSGSHGSIHASTCAL</sequence>